<keyword evidence="2" id="KW-1185">Reference proteome</keyword>
<dbReference type="Proteomes" id="UP001500552">
    <property type="component" value="Unassembled WGS sequence"/>
</dbReference>
<organism evidence="1 2">
    <name type="scientific">Pontibacter saemangeumensis</name>
    <dbReference type="NCBI Taxonomy" id="1084525"/>
    <lineage>
        <taxon>Bacteria</taxon>
        <taxon>Pseudomonadati</taxon>
        <taxon>Bacteroidota</taxon>
        <taxon>Cytophagia</taxon>
        <taxon>Cytophagales</taxon>
        <taxon>Hymenobacteraceae</taxon>
        <taxon>Pontibacter</taxon>
    </lineage>
</organism>
<evidence type="ECO:0000313" key="1">
    <source>
        <dbReference type="EMBL" id="GAA4429254.1"/>
    </source>
</evidence>
<gene>
    <name evidence="1" type="ORF">GCM10023188_14400</name>
</gene>
<protein>
    <recommendedName>
        <fullName evidence="3">Histidine kinase</fullName>
    </recommendedName>
</protein>
<dbReference type="EMBL" id="BAABHC010000005">
    <property type="protein sequence ID" value="GAA4429254.1"/>
    <property type="molecule type" value="Genomic_DNA"/>
</dbReference>
<evidence type="ECO:0000313" key="2">
    <source>
        <dbReference type="Proteomes" id="UP001500552"/>
    </source>
</evidence>
<accession>A0ABP8LIX6</accession>
<comment type="caution">
    <text evidence="1">The sequence shown here is derived from an EMBL/GenBank/DDBJ whole genome shotgun (WGS) entry which is preliminary data.</text>
</comment>
<name>A0ABP8LIX6_9BACT</name>
<proteinExistence type="predicted"/>
<evidence type="ECO:0008006" key="3">
    <source>
        <dbReference type="Google" id="ProtNLM"/>
    </source>
</evidence>
<reference evidence="2" key="1">
    <citation type="journal article" date="2019" name="Int. J. Syst. Evol. Microbiol.">
        <title>The Global Catalogue of Microorganisms (GCM) 10K type strain sequencing project: providing services to taxonomists for standard genome sequencing and annotation.</title>
        <authorList>
            <consortium name="The Broad Institute Genomics Platform"/>
            <consortium name="The Broad Institute Genome Sequencing Center for Infectious Disease"/>
            <person name="Wu L."/>
            <person name="Ma J."/>
        </authorList>
    </citation>
    <scope>NUCLEOTIDE SEQUENCE [LARGE SCALE GENOMIC DNA]</scope>
    <source>
        <strain evidence="2">JCM 17926</strain>
    </source>
</reference>
<sequence>MEVEYDLKLQRRLSLNKIKSKLHYVDNTVKVIHYLNNKLTPITTYFDMVSKYDTIRDATILEQLAPLIESEKKKSARVIKDVIGRAHMILDKSLNPYFVEEIYDESFRRIFELVRGSWDDNDLDVKNIETSWSKSTYEAKTILNVDSFQFVLDEVIDNIKKHYHKFAKVEFLIIEGNPVIRFINDIKAPTLKSSNLKKLARDFNGAEINEIMKRNSHGTTFIKQYTTQMNIKTAIRIEANFEIILIFSVTNS</sequence>